<dbReference type="GO" id="GO:0016779">
    <property type="term" value="F:nucleotidyltransferase activity"/>
    <property type="evidence" value="ECO:0007669"/>
    <property type="project" value="UniProtKB-KW"/>
</dbReference>
<sequence>MRCFGINLRVFITNTFEQAFTVDILNSCFTFFGKMTYRHWLIVPVVFSAVCFASLSDSLFTDAFFTQMSQRYGQDKVDDFVDWHETISDGQNIDDYDRLLLANKFANENIEFKSDSDHWHKLDYWATPIESLGTGSGDCEDYAIFKYMTLIAMGMDEHKLRLMYVRALTYDEPHMVLIYFETPSSLPLVLDNLNRKVLSANRRPDLKPIYSFNGQGLWLAKAHGLSSSKPDSKGTNDWSTLMLRIENGE</sequence>
<keyword evidence="2" id="KW-0808">Transferase</keyword>
<dbReference type="SUPFAM" id="SSF54001">
    <property type="entry name" value="Cysteine proteinases"/>
    <property type="match status" value="1"/>
</dbReference>
<dbReference type="EMBL" id="BMQX01000010">
    <property type="protein sequence ID" value="GGQ16726.1"/>
    <property type="molecule type" value="Genomic_DNA"/>
</dbReference>
<name>A0ABQ2R9B7_9GAMM</name>
<proteinExistence type="predicted"/>
<dbReference type="PANTHER" id="PTHR39327">
    <property type="match status" value="1"/>
</dbReference>
<evidence type="ECO:0000313" key="3">
    <source>
        <dbReference type="Proteomes" id="UP000619118"/>
    </source>
</evidence>
<protein>
    <submittedName>
        <fullName evidence="2">Sulfate adenylyltransferase</fullName>
    </submittedName>
</protein>
<gene>
    <name evidence="2" type="ORF">GCM10009411_16260</name>
</gene>
<dbReference type="PANTHER" id="PTHR39327:SF1">
    <property type="entry name" value="BLR5470 PROTEIN"/>
    <property type="match status" value="1"/>
</dbReference>
<feature type="transmembrane region" description="Helical" evidence="1">
    <location>
        <begin position="40"/>
        <end position="60"/>
    </location>
</feature>
<organism evidence="2 3">
    <name type="scientific">Shewanella litoralis</name>
    <dbReference type="NCBI Taxonomy" id="2282700"/>
    <lineage>
        <taxon>Bacteria</taxon>
        <taxon>Pseudomonadati</taxon>
        <taxon>Pseudomonadota</taxon>
        <taxon>Gammaproteobacteria</taxon>
        <taxon>Alteromonadales</taxon>
        <taxon>Shewanellaceae</taxon>
        <taxon>Shewanella</taxon>
    </lineage>
</organism>
<keyword evidence="2" id="KW-0548">Nucleotidyltransferase</keyword>
<dbReference type="Pfam" id="PF06035">
    <property type="entry name" value="Peptidase_C93"/>
    <property type="match status" value="1"/>
</dbReference>
<comment type="caution">
    <text evidence="2">The sequence shown here is derived from an EMBL/GenBank/DDBJ whole genome shotgun (WGS) entry which is preliminary data.</text>
</comment>
<keyword evidence="1" id="KW-0812">Transmembrane</keyword>
<accession>A0ABQ2R9B7</accession>
<dbReference type="InterPro" id="IPR038765">
    <property type="entry name" value="Papain-like_cys_pep_sf"/>
</dbReference>
<keyword evidence="1" id="KW-0472">Membrane</keyword>
<dbReference type="InterPro" id="IPR010319">
    <property type="entry name" value="Transglutaminase-like_Cys_pept"/>
</dbReference>
<reference evidence="3" key="1">
    <citation type="journal article" date="2019" name="Int. J. Syst. Evol. Microbiol.">
        <title>The Global Catalogue of Microorganisms (GCM) 10K type strain sequencing project: providing services to taxonomists for standard genome sequencing and annotation.</title>
        <authorList>
            <consortium name="The Broad Institute Genomics Platform"/>
            <consortium name="The Broad Institute Genome Sequencing Center for Infectious Disease"/>
            <person name="Wu L."/>
            <person name="Ma J."/>
        </authorList>
    </citation>
    <scope>NUCLEOTIDE SEQUENCE [LARGE SCALE GENOMIC DNA]</scope>
    <source>
        <strain evidence="3">JCM 32306</strain>
    </source>
</reference>
<dbReference type="Gene3D" id="3.10.620.30">
    <property type="match status" value="1"/>
</dbReference>
<evidence type="ECO:0000313" key="2">
    <source>
        <dbReference type="EMBL" id="GGQ16726.1"/>
    </source>
</evidence>
<dbReference type="Proteomes" id="UP000619118">
    <property type="component" value="Unassembled WGS sequence"/>
</dbReference>
<keyword evidence="3" id="KW-1185">Reference proteome</keyword>
<evidence type="ECO:0000256" key="1">
    <source>
        <dbReference type="SAM" id="Phobius"/>
    </source>
</evidence>
<keyword evidence="1" id="KW-1133">Transmembrane helix</keyword>